<feature type="transmembrane region" description="Helical" evidence="2">
    <location>
        <begin position="94"/>
        <end position="114"/>
    </location>
</feature>
<dbReference type="EMBL" id="RBXT01000001">
    <property type="protein sequence ID" value="RKT77521.1"/>
    <property type="molecule type" value="Genomic_DNA"/>
</dbReference>
<feature type="region of interest" description="Disordered" evidence="1">
    <location>
        <begin position="1"/>
        <end position="22"/>
    </location>
</feature>
<keyword evidence="2" id="KW-0812">Transmembrane</keyword>
<dbReference type="OrthoDB" id="4870234at2"/>
<organism evidence="4 5">
    <name type="scientific">Terracoccus luteus</name>
    <dbReference type="NCBI Taxonomy" id="53356"/>
    <lineage>
        <taxon>Bacteria</taxon>
        <taxon>Bacillati</taxon>
        <taxon>Actinomycetota</taxon>
        <taxon>Actinomycetes</taxon>
        <taxon>Micrococcales</taxon>
        <taxon>Intrasporangiaceae</taxon>
        <taxon>Terracoccus</taxon>
    </lineage>
</organism>
<evidence type="ECO:0000256" key="2">
    <source>
        <dbReference type="SAM" id="Phobius"/>
    </source>
</evidence>
<dbReference type="Proteomes" id="UP000590811">
    <property type="component" value="Unassembled WGS sequence"/>
</dbReference>
<protein>
    <submittedName>
        <fullName evidence="3">Putative membrane protein YqjE</fullName>
    </submittedName>
    <submittedName>
        <fullName evidence="4">Putative superfamily III holin-X</fullName>
    </submittedName>
</protein>
<evidence type="ECO:0000313" key="4">
    <source>
        <dbReference type="EMBL" id="RKT77521.1"/>
    </source>
</evidence>
<feature type="transmembrane region" description="Helical" evidence="2">
    <location>
        <begin position="64"/>
        <end position="88"/>
    </location>
</feature>
<name>A0A495XSK5_9MICO</name>
<gene>
    <name evidence="4" type="ORF">DFJ68_0944</name>
    <name evidence="3" type="ORF">FHW14_000360</name>
</gene>
<dbReference type="EMBL" id="JACHVT010000001">
    <property type="protein sequence ID" value="MBB2985220.1"/>
    <property type="molecule type" value="Genomic_DNA"/>
</dbReference>
<comment type="caution">
    <text evidence="4">The sequence shown here is derived from an EMBL/GenBank/DDBJ whole genome shotgun (WGS) entry which is preliminary data.</text>
</comment>
<keyword evidence="2" id="KW-1133">Transmembrane helix</keyword>
<dbReference type="Proteomes" id="UP000278440">
    <property type="component" value="Unassembled WGS sequence"/>
</dbReference>
<accession>A0A495XSK5</accession>
<sequence>MSDRLDPTAGPNGATAHTSTDGLSTGQLVSQLSTQVSDLIRGELQLAKAELQESGKRAGIGAGLFGGAGVLALYGGGALVACAVLGLANVVAPWLAALIVAVVLFAVAGIAALVGKKKVSQASAPVQATVQSVKADVETIKDGAHREH</sequence>
<evidence type="ECO:0000313" key="3">
    <source>
        <dbReference type="EMBL" id="MBB2985220.1"/>
    </source>
</evidence>
<reference evidence="4 5" key="1">
    <citation type="submission" date="2018-10" db="EMBL/GenBank/DDBJ databases">
        <title>Sequencing the genomes of 1000 actinobacteria strains.</title>
        <authorList>
            <person name="Klenk H.-P."/>
        </authorList>
    </citation>
    <scope>NUCLEOTIDE SEQUENCE [LARGE SCALE GENOMIC DNA]</scope>
    <source>
        <strain evidence="4 5">DSM 44267</strain>
    </source>
</reference>
<evidence type="ECO:0000313" key="6">
    <source>
        <dbReference type="Proteomes" id="UP000590811"/>
    </source>
</evidence>
<reference evidence="3 6" key="2">
    <citation type="submission" date="2020-08" db="EMBL/GenBank/DDBJ databases">
        <title>Genomic Encyclopedia of Type Strains, Phase IV (KMG-V): Genome sequencing to study the core and pangenomes of soil and plant-associated prokaryotes.</title>
        <authorList>
            <person name="Whitman W."/>
        </authorList>
    </citation>
    <scope>NUCLEOTIDE SEQUENCE [LARGE SCALE GENOMIC DNA]</scope>
    <source>
        <strain evidence="3 6">B3ACCR2</strain>
    </source>
</reference>
<dbReference type="AlphaFoldDB" id="A0A495XSK5"/>
<dbReference type="Pfam" id="PF07332">
    <property type="entry name" value="Phage_holin_3_6"/>
    <property type="match status" value="1"/>
</dbReference>
<evidence type="ECO:0000313" key="5">
    <source>
        <dbReference type="Proteomes" id="UP000278440"/>
    </source>
</evidence>
<dbReference type="InterPro" id="IPR009937">
    <property type="entry name" value="Phage_holin_3_6"/>
</dbReference>
<keyword evidence="2" id="KW-0472">Membrane</keyword>
<dbReference type="RefSeq" id="WP_121035091.1">
    <property type="nucleotide sequence ID" value="NZ_JACHVT010000001.1"/>
</dbReference>
<proteinExistence type="predicted"/>
<evidence type="ECO:0000256" key="1">
    <source>
        <dbReference type="SAM" id="MobiDB-lite"/>
    </source>
</evidence>
<keyword evidence="5" id="KW-1185">Reference proteome</keyword>